<gene>
    <name evidence="8" type="ORF">HMA55_02410</name>
</gene>
<dbReference type="AlphaFoldDB" id="A0A7H0KAY3"/>
<evidence type="ECO:0000256" key="4">
    <source>
        <dbReference type="ARBA" id="ARBA00022825"/>
    </source>
</evidence>
<comment type="caution">
    <text evidence="8">The sequence shown here is derived from an EMBL/GenBank/DDBJ whole genome shotgun (WGS) entry which is preliminary data.</text>
</comment>
<dbReference type="EMBL" id="JABFED010000001">
    <property type="protein sequence ID" value="MBA1836766.1"/>
    <property type="molecule type" value="Genomic_DNA"/>
</dbReference>
<dbReference type="InterPro" id="IPR022398">
    <property type="entry name" value="Peptidase_S8_His-AS"/>
</dbReference>
<evidence type="ECO:0000313" key="8">
    <source>
        <dbReference type="EMBL" id="MBA1836766.1"/>
    </source>
</evidence>
<evidence type="ECO:0000259" key="7">
    <source>
        <dbReference type="Pfam" id="PF00082"/>
    </source>
</evidence>
<feature type="active site" description="Charge relay system" evidence="5">
    <location>
        <position position="89"/>
    </location>
</feature>
<dbReference type="InterPro" id="IPR000209">
    <property type="entry name" value="Peptidase_S8/S53_dom"/>
</dbReference>
<dbReference type="GO" id="GO:0006508">
    <property type="term" value="P:proteolysis"/>
    <property type="evidence" value="ECO:0007669"/>
    <property type="project" value="UniProtKB-KW"/>
</dbReference>
<dbReference type="InterPro" id="IPR023827">
    <property type="entry name" value="Peptidase_S8_Asp-AS"/>
</dbReference>
<evidence type="ECO:0000256" key="3">
    <source>
        <dbReference type="ARBA" id="ARBA00022801"/>
    </source>
</evidence>
<dbReference type="InterPro" id="IPR036852">
    <property type="entry name" value="Peptidase_S8/S53_dom_sf"/>
</dbReference>
<dbReference type="Pfam" id="PF00082">
    <property type="entry name" value="Peptidase_S8"/>
    <property type="match status" value="1"/>
</dbReference>
<evidence type="ECO:0000256" key="2">
    <source>
        <dbReference type="ARBA" id="ARBA00022670"/>
    </source>
</evidence>
<dbReference type="PROSITE" id="PS00138">
    <property type="entry name" value="SUBTILASE_SER"/>
    <property type="match status" value="1"/>
</dbReference>
<dbReference type="InterPro" id="IPR015500">
    <property type="entry name" value="Peptidase_S8_subtilisin-rel"/>
</dbReference>
<dbReference type="PANTHER" id="PTHR43806:SF11">
    <property type="entry name" value="CEREVISIN-RELATED"/>
    <property type="match status" value="1"/>
</dbReference>
<name>A0A7H0KAY3_9CORY</name>
<accession>A0A7H0KAY3</accession>
<evidence type="ECO:0000256" key="1">
    <source>
        <dbReference type="ARBA" id="ARBA00011073"/>
    </source>
</evidence>
<keyword evidence="3 5" id="KW-0378">Hydrolase</keyword>
<feature type="active site" description="Charge relay system" evidence="5">
    <location>
        <position position="59"/>
    </location>
</feature>
<sequence length="376" mass="38258">MRWLPALAVLALSLTPAPARAQDVACAVPALVEKPPANDDIAQLRRFATGAGVRVAVIDTGVSPHPEIAHLRPGRDFVAADALQDCDNHGTAVAGIIAGRTLGIAPEAEILSVRQTSAHYRDAETGNLETLTDAIHNALDEGAGVLNISVVSCLEPAFASRIDASGITAALARAEAQGAVVVAAAGNTGSDCQPGYEVFPARFPTVLAVAARADNHTIAPYSLAAELSAPGVVPAALAPGGWAEGTLVNDGVRPYAGTSFATPVVSGTAALLQSRYPGISPSHVRALITASAQPGGGAVDPLAALTQLSPQEVEPRPALRVRAVHGNANPAVSRLGFLGGSALVLVALVTAVSSGLSTWRSGRRRESAPHLPAARR</sequence>
<evidence type="ECO:0000313" key="9">
    <source>
        <dbReference type="Proteomes" id="UP000577408"/>
    </source>
</evidence>
<dbReference type="Gene3D" id="3.40.50.200">
    <property type="entry name" value="Peptidase S8/S53 domain"/>
    <property type="match status" value="1"/>
</dbReference>
<dbReference type="PRINTS" id="PR00723">
    <property type="entry name" value="SUBTILISIN"/>
</dbReference>
<evidence type="ECO:0000256" key="5">
    <source>
        <dbReference type="PROSITE-ProRule" id="PRU01240"/>
    </source>
</evidence>
<keyword evidence="4 5" id="KW-0720">Serine protease</keyword>
<dbReference type="PROSITE" id="PS00136">
    <property type="entry name" value="SUBTILASE_ASP"/>
    <property type="match status" value="1"/>
</dbReference>
<dbReference type="PROSITE" id="PS00137">
    <property type="entry name" value="SUBTILASE_HIS"/>
    <property type="match status" value="1"/>
</dbReference>
<keyword evidence="2 5" id="KW-0645">Protease</keyword>
<dbReference type="GO" id="GO:0004252">
    <property type="term" value="F:serine-type endopeptidase activity"/>
    <property type="evidence" value="ECO:0007669"/>
    <property type="project" value="UniProtKB-UniRule"/>
</dbReference>
<keyword evidence="9" id="KW-1185">Reference proteome</keyword>
<dbReference type="PROSITE" id="PS51892">
    <property type="entry name" value="SUBTILASE"/>
    <property type="match status" value="1"/>
</dbReference>
<evidence type="ECO:0000256" key="6">
    <source>
        <dbReference type="RuleBase" id="RU003355"/>
    </source>
</evidence>
<comment type="similarity">
    <text evidence="1 5 6">Belongs to the peptidase S8 family.</text>
</comment>
<reference evidence="8 9" key="1">
    <citation type="submission" date="2020-05" db="EMBL/GenBank/DDBJ databases">
        <title>Descriptions of Corynebacterium xxxx sp. nov., Corynebacterium yyyy sp. nov. and Corynebacterium zzzz sp. nov.</title>
        <authorList>
            <person name="Zhang G."/>
        </authorList>
    </citation>
    <scope>NUCLEOTIDE SEQUENCE [LARGE SCALE GENOMIC DNA]</scope>
    <source>
        <strain evidence="9">zg-913</strain>
    </source>
</reference>
<proteinExistence type="inferred from homology"/>
<organism evidence="8 9">
    <name type="scientific">Corynebacterium wankanglinii</name>
    <dbReference type="NCBI Taxonomy" id="2735136"/>
    <lineage>
        <taxon>Bacteria</taxon>
        <taxon>Bacillati</taxon>
        <taxon>Actinomycetota</taxon>
        <taxon>Actinomycetes</taxon>
        <taxon>Mycobacteriales</taxon>
        <taxon>Corynebacteriaceae</taxon>
        <taxon>Corynebacterium</taxon>
    </lineage>
</organism>
<dbReference type="PANTHER" id="PTHR43806">
    <property type="entry name" value="PEPTIDASE S8"/>
    <property type="match status" value="1"/>
</dbReference>
<dbReference type="Proteomes" id="UP000577408">
    <property type="component" value="Unassembled WGS sequence"/>
</dbReference>
<feature type="domain" description="Peptidase S8/S53" evidence="7">
    <location>
        <begin position="50"/>
        <end position="295"/>
    </location>
</feature>
<protein>
    <submittedName>
        <fullName evidence="8">S8 family serine peptidase</fullName>
    </submittedName>
</protein>
<feature type="active site" description="Charge relay system" evidence="5">
    <location>
        <position position="259"/>
    </location>
</feature>
<dbReference type="InterPro" id="IPR023828">
    <property type="entry name" value="Peptidase_S8_Ser-AS"/>
</dbReference>
<dbReference type="SUPFAM" id="SSF52743">
    <property type="entry name" value="Subtilisin-like"/>
    <property type="match status" value="1"/>
</dbReference>
<dbReference type="InterPro" id="IPR050131">
    <property type="entry name" value="Peptidase_S8_subtilisin-like"/>
</dbReference>
<dbReference type="RefSeq" id="WP_181191469.1">
    <property type="nucleotide sequence ID" value="NZ_JABFED010000001.1"/>
</dbReference>